<keyword evidence="9" id="KW-1185">Reference proteome</keyword>
<dbReference type="Gene3D" id="3.40.50.1360">
    <property type="match status" value="1"/>
</dbReference>
<dbReference type="InterPro" id="IPR014036">
    <property type="entry name" value="DeoR-like_C"/>
</dbReference>
<dbReference type="KEGG" id="marz:MARA_49150"/>
<keyword evidence="3" id="KW-0805">Transcription regulation</keyword>
<organism evidence="8 9">
    <name type="scientific">Mycolicibacterium arabiense</name>
    <dbReference type="NCBI Taxonomy" id="1286181"/>
    <lineage>
        <taxon>Bacteria</taxon>
        <taxon>Bacillati</taxon>
        <taxon>Actinomycetota</taxon>
        <taxon>Actinomycetes</taxon>
        <taxon>Mycobacteriales</taxon>
        <taxon>Mycobacteriaceae</taxon>
        <taxon>Mycolicibacterium</taxon>
    </lineage>
</organism>
<dbReference type="InterPro" id="IPR036390">
    <property type="entry name" value="WH_DNA-bd_sf"/>
</dbReference>
<dbReference type="Pfam" id="PF08220">
    <property type="entry name" value="HTH_DeoR"/>
    <property type="match status" value="1"/>
</dbReference>
<evidence type="ECO:0000259" key="7">
    <source>
        <dbReference type="PROSITE" id="PS51000"/>
    </source>
</evidence>
<accession>A0A7I7S3S1</accession>
<dbReference type="EMBL" id="AP022593">
    <property type="protein sequence ID" value="BBY51447.1"/>
    <property type="molecule type" value="Genomic_DNA"/>
</dbReference>
<dbReference type="SUPFAM" id="SSF100950">
    <property type="entry name" value="NagB/RpiA/CoA transferase-like"/>
    <property type="match status" value="1"/>
</dbReference>
<dbReference type="PROSITE" id="PS51000">
    <property type="entry name" value="HTH_DEOR_2"/>
    <property type="match status" value="1"/>
</dbReference>
<evidence type="ECO:0000256" key="6">
    <source>
        <dbReference type="ARBA" id="ARBA00024937"/>
    </source>
</evidence>
<keyword evidence="4" id="KW-0238">DNA-binding</keyword>
<evidence type="ECO:0000256" key="3">
    <source>
        <dbReference type="ARBA" id="ARBA00023015"/>
    </source>
</evidence>
<dbReference type="SMART" id="SM01134">
    <property type="entry name" value="DeoRC"/>
    <property type="match status" value="1"/>
</dbReference>
<dbReference type="AlphaFoldDB" id="A0A7I7S3S1"/>
<dbReference type="PANTHER" id="PTHR30363">
    <property type="entry name" value="HTH-TYPE TRANSCRIPTIONAL REGULATOR SRLR-RELATED"/>
    <property type="match status" value="1"/>
</dbReference>
<dbReference type="RefSeq" id="WP_163922085.1">
    <property type="nucleotide sequence ID" value="NZ_AP022593.1"/>
</dbReference>
<dbReference type="InterPro" id="IPR036388">
    <property type="entry name" value="WH-like_DNA-bd_sf"/>
</dbReference>
<evidence type="ECO:0000256" key="4">
    <source>
        <dbReference type="ARBA" id="ARBA00023125"/>
    </source>
</evidence>
<keyword evidence="2" id="KW-0678">Repressor</keyword>
<name>A0A7I7S3S1_9MYCO</name>
<dbReference type="GO" id="GO:0003677">
    <property type="term" value="F:DNA binding"/>
    <property type="evidence" value="ECO:0007669"/>
    <property type="project" value="UniProtKB-KW"/>
</dbReference>
<evidence type="ECO:0000313" key="8">
    <source>
        <dbReference type="EMBL" id="BBY51447.1"/>
    </source>
</evidence>
<keyword evidence="5" id="KW-0804">Transcription</keyword>
<sequence>MLPVARHDAIVDLVNGAHTVSTDELVNRLGVSAETVRRDLALLEERGAIRRVHGGAASLLQRVSGEEPPFAERTVIHQEAKARLARVAAGLLQPGQTVVIDIGTTAVEVARAIPATFRGTVATSSLLVAIELAARPGIHVLVSGGRVRAGDLACRGAHARSMFADVYADVAFIGSGGVDAAAGLTDYHLDEIDVRRTIIANSASSYILADSSKLDRIGPHRVCDLTAVTGLITDECSSPAVEAAVREAGGVVLSA</sequence>
<dbReference type="Pfam" id="PF00455">
    <property type="entry name" value="DeoRC"/>
    <property type="match status" value="1"/>
</dbReference>
<dbReference type="InterPro" id="IPR037171">
    <property type="entry name" value="NagB/RpiA_transferase-like"/>
</dbReference>
<dbReference type="SMART" id="SM00420">
    <property type="entry name" value="HTH_DEOR"/>
    <property type="match status" value="1"/>
</dbReference>
<comment type="function">
    <text evidence="6">Repressor of the lactose catabolism operon. Galactose-6-phosphate is the inducer.</text>
</comment>
<dbReference type="SUPFAM" id="SSF46785">
    <property type="entry name" value="Winged helix' DNA-binding domain"/>
    <property type="match status" value="1"/>
</dbReference>
<proteinExistence type="predicted"/>
<evidence type="ECO:0000256" key="2">
    <source>
        <dbReference type="ARBA" id="ARBA00022491"/>
    </source>
</evidence>
<reference evidence="8 9" key="1">
    <citation type="journal article" date="2019" name="Emerg. Microbes Infect.">
        <title>Comprehensive subspecies identification of 175 nontuberculous mycobacteria species based on 7547 genomic profiles.</title>
        <authorList>
            <person name="Matsumoto Y."/>
            <person name="Kinjo T."/>
            <person name="Motooka D."/>
            <person name="Nabeya D."/>
            <person name="Jung N."/>
            <person name="Uechi K."/>
            <person name="Horii T."/>
            <person name="Iida T."/>
            <person name="Fujita J."/>
            <person name="Nakamura S."/>
        </authorList>
    </citation>
    <scope>NUCLEOTIDE SEQUENCE [LARGE SCALE GENOMIC DNA]</scope>
    <source>
        <strain evidence="8 9">JCM 18538</strain>
    </source>
</reference>
<dbReference type="InterPro" id="IPR018356">
    <property type="entry name" value="Tscrpt_reg_HTH_DeoR_CS"/>
</dbReference>
<evidence type="ECO:0000313" key="9">
    <source>
        <dbReference type="Proteomes" id="UP000467428"/>
    </source>
</evidence>
<dbReference type="InterPro" id="IPR001034">
    <property type="entry name" value="DeoR_HTH"/>
</dbReference>
<dbReference type="PROSITE" id="PS00894">
    <property type="entry name" value="HTH_DEOR_1"/>
    <property type="match status" value="1"/>
</dbReference>
<dbReference type="InterPro" id="IPR050313">
    <property type="entry name" value="Carb_Metab_HTH_regulators"/>
</dbReference>
<dbReference type="Gene3D" id="1.10.10.10">
    <property type="entry name" value="Winged helix-like DNA-binding domain superfamily/Winged helix DNA-binding domain"/>
    <property type="match status" value="1"/>
</dbReference>
<feature type="domain" description="HTH deoR-type" evidence="7">
    <location>
        <begin position="3"/>
        <end position="58"/>
    </location>
</feature>
<dbReference type="GO" id="GO:0003700">
    <property type="term" value="F:DNA-binding transcription factor activity"/>
    <property type="evidence" value="ECO:0007669"/>
    <property type="project" value="InterPro"/>
</dbReference>
<dbReference type="PRINTS" id="PR00037">
    <property type="entry name" value="HTHLACR"/>
</dbReference>
<dbReference type="Proteomes" id="UP000467428">
    <property type="component" value="Chromosome"/>
</dbReference>
<protein>
    <recommendedName>
        <fullName evidence="1">Lactose phosphotransferase system repressor</fullName>
    </recommendedName>
</protein>
<dbReference type="PANTHER" id="PTHR30363:SF4">
    <property type="entry name" value="GLYCEROL-3-PHOSPHATE REGULON REPRESSOR"/>
    <property type="match status" value="1"/>
</dbReference>
<gene>
    <name evidence="8" type="ORF">MARA_49150</name>
</gene>
<evidence type="ECO:0000256" key="5">
    <source>
        <dbReference type="ARBA" id="ARBA00023163"/>
    </source>
</evidence>
<evidence type="ECO:0000256" key="1">
    <source>
        <dbReference type="ARBA" id="ARBA00021390"/>
    </source>
</evidence>
<geneLocation type="plasmid" evidence="9">
    <name>pjcm18538 dna</name>
</geneLocation>